<keyword evidence="4" id="KW-1185">Reference proteome</keyword>
<dbReference type="EMBL" id="BANR01000021">
    <property type="protein sequence ID" value="GAC50126.1"/>
    <property type="molecule type" value="Genomic_DNA"/>
</dbReference>
<dbReference type="CDD" id="cd00085">
    <property type="entry name" value="HNHc"/>
    <property type="match status" value="1"/>
</dbReference>
<dbReference type="STRING" id="1220583.GOACH_21_00180"/>
<evidence type="ECO:0000313" key="3">
    <source>
        <dbReference type="EMBL" id="GAC50126.1"/>
    </source>
</evidence>
<dbReference type="Pfam" id="PF02720">
    <property type="entry name" value="DUF222"/>
    <property type="match status" value="1"/>
</dbReference>
<feature type="compositionally biased region" description="Low complexity" evidence="1">
    <location>
        <begin position="463"/>
        <end position="478"/>
    </location>
</feature>
<organism evidence="3 4">
    <name type="scientific">Gordonia aichiensis NBRC 108223</name>
    <dbReference type="NCBI Taxonomy" id="1220583"/>
    <lineage>
        <taxon>Bacteria</taxon>
        <taxon>Bacillati</taxon>
        <taxon>Actinomycetota</taxon>
        <taxon>Actinomycetes</taxon>
        <taxon>Mycobacteriales</taxon>
        <taxon>Gordoniaceae</taxon>
        <taxon>Gordonia</taxon>
    </lineage>
</organism>
<dbReference type="InterPro" id="IPR003870">
    <property type="entry name" value="DUF222"/>
</dbReference>
<evidence type="ECO:0000256" key="1">
    <source>
        <dbReference type="SAM" id="MobiDB-lite"/>
    </source>
</evidence>
<accession>L7KNP5</accession>
<dbReference type="Proteomes" id="UP000010988">
    <property type="component" value="Unassembled WGS sequence"/>
</dbReference>
<feature type="compositionally biased region" description="Basic and acidic residues" evidence="1">
    <location>
        <begin position="429"/>
        <end position="450"/>
    </location>
</feature>
<dbReference type="eggNOG" id="COG1403">
    <property type="taxonomic scope" value="Bacteria"/>
</dbReference>
<feature type="domain" description="DUF222" evidence="2">
    <location>
        <begin position="56"/>
        <end position="381"/>
    </location>
</feature>
<feature type="region of interest" description="Disordered" evidence="1">
    <location>
        <begin position="427"/>
        <end position="478"/>
    </location>
</feature>
<dbReference type="InterPro" id="IPR003615">
    <property type="entry name" value="HNH_nuc"/>
</dbReference>
<feature type="region of interest" description="Disordered" evidence="1">
    <location>
        <begin position="496"/>
        <end position="545"/>
    </location>
</feature>
<feature type="region of interest" description="Disordered" evidence="1">
    <location>
        <begin position="195"/>
        <end position="218"/>
    </location>
</feature>
<protein>
    <recommendedName>
        <fullName evidence="2">DUF222 domain-containing protein</fullName>
    </recommendedName>
</protein>
<evidence type="ECO:0000259" key="2">
    <source>
        <dbReference type="Pfam" id="PF02720"/>
    </source>
</evidence>
<dbReference type="AlphaFoldDB" id="L7KNP5"/>
<comment type="caution">
    <text evidence="3">The sequence shown here is derived from an EMBL/GenBank/DDBJ whole genome shotgun (WGS) entry which is preliminary data.</text>
</comment>
<evidence type="ECO:0000313" key="4">
    <source>
        <dbReference type="Proteomes" id="UP000010988"/>
    </source>
</evidence>
<reference evidence="3 4" key="1">
    <citation type="submission" date="2012-12" db="EMBL/GenBank/DDBJ databases">
        <title>Whole genome shotgun sequence of Gordonia aichiensis NBRC 108223.</title>
        <authorList>
            <person name="Isaki-Nakamura S."/>
            <person name="Hosoyama A."/>
            <person name="Tsuchikane K."/>
            <person name="Ando Y."/>
            <person name="Baba S."/>
            <person name="Ohji S."/>
            <person name="Hamada M."/>
            <person name="Tamura T."/>
            <person name="Yamazoe A."/>
            <person name="Yamazaki S."/>
            <person name="Fujita N."/>
        </authorList>
    </citation>
    <scope>NUCLEOTIDE SEQUENCE [LARGE SCALE GENOMIC DNA]</scope>
    <source>
        <strain evidence="3 4">NBRC 108223</strain>
    </source>
</reference>
<gene>
    <name evidence="3" type="ORF">GOACH_21_00180</name>
</gene>
<name>L7KNP5_9ACTN</name>
<sequence length="572" mass="62051">MAMDTHEVDAEAMTASTPDTQTPIMLYEQLHSILDQLDTVDTTTTSEADVAAMSIEHERAARRMISIGNDRMMDVSNRAAYRSAGQISLRDFMMGPLRIPNAGKRMRTMEVLCETYTITGEKKSPVYAQLAAALREGTLGAEHLSAALEVMNKIPAALEPEDLTRAETEVVDFSQKLAPRQIMAAGTRLLAHLDPDGTITDHRDRKRQRNLTVGHQDTQSMSRLLGTLDPATRAKLDVVLAAWAAPGMNNPDDDTSPTGSSSDVDAELLTEAAARDNRTPAQRNHDALSALLTTVLDGGLLGASHRGLPPHLVVRVSDTQLREYAGFGQTTTGTDIPMPELIRLAAQSVMHLAVFSEHTGEPLYFGTAKRLASQSQRFMLFANYGGCSKPGCPAPFSHIEIHHAEQDWAHGGRTDIDQLAPACGPHNRAVGERPEQFTTEKIHDGPDRGRYGWSPNTSPPGLATTNRTAQTNQTAQTNRIHDLGGIVDDRLLRRRAESSASVSDRRGTDGWGTDNRGTDSRLAHSRGTDGQLIESSQAESYPDGTYPADVAESIIAMLRDGTLVSIGELEPA</sequence>
<feature type="compositionally biased region" description="Basic and acidic residues" evidence="1">
    <location>
        <begin position="496"/>
        <end position="508"/>
    </location>
</feature>
<proteinExistence type="predicted"/>